<evidence type="ECO:0008006" key="4">
    <source>
        <dbReference type="Google" id="ProtNLM"/>
    </source>
</evidence>
<name>A0A450UG92_9GAMM</name>
<dbReference type="EMBL" id="CAADFF010000026">
    <property type="protein sequence ID" value="VFJ91524.1"/>
    <property type="molecule type" value="Genomic_DNA"/>
</dbReference>
<dbReference type="AlphaFoldDB" id="A0A450UG92"/>
<feature type="signal peptide" evidence="2">
    <location>
        <begin position="1"/>
        <end position="32"/>
    </location>
</feature>
<reference evidence="3" key="1">
    <citation type="submission" date="2019-02" db="EMBL/GenBank/DDBJ databases">
        <authorList>
            <person name="Gruber-Vodicka R. H."/>
            <person name="Seah K. B. B."/>
        </authorList>
    </citation>
    <scope>NUCLEOTIDE SEQUENCE</scope>
    <source>
        <strain evidence="3">BECK_M7</strain>
    </source>
</reference>
<organism evidence="3">
    <name type="scientific">Candidatus Kentrum sp. LFY</name>
    <dbReference type="NCBI Taxonomy" id="2126342"/>
    <lineage>
        <taxon>Bacteria</taxon>
        <taxon>Pseudomonadati</taxon>
        <taxon>Pseudomonadota</taxon>
        <taxon>Gammaproteobacteria</taxon>
        <taxon>Candidatus Kentrum</taxon>
    </lineage>
</organism>
<accession>A0A450UG92</accession>
<keyword evidence="2" id="KW-0732">Signal</keyword>
<proteinExistence type="predicted"/>
<evidence type="ECO:0000313" key="3">
    <source>
        <dbReference type="EMBL" id="VFJ91524.1"/>
    </source>
</evidence>
<feature type="region of interest" description="Disordered" evidence="1">
    <location>
        <begin position="219"/>
        <end position="238"/>
    </location>
</feature>
<protein>
    <recommendedName>
        <fullName evidence="4">Lipoprotein</fullName>
    </recommendedName>
</protein>
<sequence length="338" mass="36487">MKLNQPKRKNAMISRYLSLAILLGLTSGCASWIASPESKLAHSGPGTIIEQERIEKYADQQTQVLVQLRTMAGETSNPPNWDKIISAGLQYSDVRCSDYLEALYSINKQLKADVRDVNATGTFATGLMGIAKSAASEVAAVAVLFGYAEETIGNSGSRMLFELEPSALRSLVEGSQKAFRGALPTGYDRAGAFSVIREYAVLCLPSTIEAEINNAAKNAKPRAASGDSTKGEPPKVSVNENQVRIVSAATREQAALKERIGDLMTKIDSLQDSQAKTLSMMMPGKDDREISAVVSARDSGNLRFTDGNTAKSIAKMVLVLTAKSESLLDEWEIVLKQF</sequence>
<evidence type="ECO:0000256" key="2">
    <source>
        <dbReference type="SAM" id="SignalP"/>
    </source>
</evidence>
<evidence type="ECO:0000256" key="1">
    <source>
        <dbReference type="SAM" id="MobiDB-lite"/>
    </source>
</evidence>
<dbReference type="PROSITE" id="PS51257">
    <property type="entry name" value="PROKAR_LIPOPROTEIN"/>
    <property type="match status" value="1"/>
</dbReference>
<gene>
    <name evidence="3" type="ORF">BECKLFY1418B_GA0070995_102614</name>
</gene>
<feature type="chain" id="PRO_5019187455" description="Lipoprotein" evidence="2">
    <location>
        <begin position="33"/>
        <end position="338"/>
    </location>
</feature>